<dbReference type="InterPro" id="IPR052343">
    <property type="entry name" value="Retrotransposon-Effector_Assoc"/>
</dbReference>
<dbReference type="InterPro" id="IPR043502">
    <property type="entry name" value="DNA/RNA_pol_sf"/>
</dbReference>
<dbReference type="PROSITE" id="PS00726">
    <property type="entry name" value="AP_NUCLEASE_F1_1"/>
    <property type="match status" value="1"/>
</dbReference>
<dbReference type="SUPFAM" id="SSF56672">
    <property type="entry name" value="DNA/RNA polymerases"/>
    <property type="match status" value="1"/>
</dbReference>
<dbReference type="GO" id="GO:0004519">
    <property type="term" value="F:endonuclease activity"/>
    <property type="evidence" value="ECO:0007669"/>
    <property type="project" value="InterPro"/>
</dbReference>
<dbReference type="PANTHER" id="PTHR46890">
    <property type="entry name" value="NON-LTR RETROLELEMENT REVERSE TRANSCRIPTASE-LIKE PROTEIN-RELATED"/>
    <property type="match status" value="1"/>
</dbReference>
<reference evidence="2 3" key="1">
    <citation type="journal article" date="2018" name="PLoS Genet.">
        <title>Population sequencing reveals clonal diversity and ancestral inbreeding in the grapevine cultivar Chardonnay.</title>
        <authorList>
            <person name="Roach M.J."/>
            <person name="Johnson D.L."/>
            <person name="Bohlmann J."/>
            <person name="van Vuuren H.J."/>
            <person name="Jones S.J."/>
            <person name="Pretorius I.S."/>
            <person name="Schmidt S.A."/>
            <person name="Borneman A.R."/>
        </authorList>
    </citation>
    <scope>NUCLEOTIDE SEQUENCE [LARGE SCALE GENOMIC DNA]</scope>
    <source>
        <strain evidence="3">cv. Chardonnay</strain>
        <tissue evidence="2">Leaf</tissue>
    </source>
</reference>
<dbReference type="EMBL" id="QGNW01000044">
    <property type="protein sequence ID" value="RVX07754.1"/>
    <property type="molecule type" value="Genomic_DNA"/>
</dbReference>
<dbReference type="InterPro" id="IPR020847">
    <property type="entry name" value="AP_endonuclease_F1_BS"/>
</dbReference>
<dbReference type="GO" id="GO:0003677">
    <property type="term" value="F:DNA binding"/>
    <property type="evidence" value="ECO:0007669"/>
    <property type="project" value="InterPro"/>
</dbReference>
<proteinExistence type="predicted"/>
<protein>
    <submittedName>
        <fullName evidence="2">LINE-1 retrotransposable element ORF2 protein</fullName>
    </submittedName>
</protein>
<dbReference type="Proteomes" id="UP000288805">
    <property type="component" value="Unassembled WGS sequence"/>
</dbReference>
<evidence type="ECO:0000313" key="2">
    <source>
        <dbReference type="EMBL" id="RVX07754.1"/>
    </source>
</evidence>
<gene>
    <name evidence="2" type="primary">LORF2_80</name>
    <name evidence="2" type="ORF">CK203_021836</name>
</gene>
<feature type="domain" description="Reverse transcriptase" evidence="1">
    <location>
        <begin position="578"/>
        <end position="878"/>
    </location>
</feature>
<accession>A0A438JFM2</accession>
<dbReference type="SUPFAM" id="SSF56219">
    <property type="entry name" value="DNase I-like"/>
    <property type="match status" value="1"/>
</dbReference>
<evidence type="ECO:0000259" key="1">
    <source>
        <dbReference type="PROSITE" id="PS50878"/>
    </source>
</evidence>
<dbReference type="InterPro" id="IPR005135">
    <property type="entry name" value="Endo/exonuclease/phosphatase"/>
</dbReference>
<dbReference type="InterPro" id="IPR036691">
    <property type="entry name" value="Endo/exonu/phosph_ase_sf"/>
</dbReference>
<dbReference type="GO" id="GO:0006281">
    <property type="term" value="P:DNA repair"/>
    <property type="evidence" value="ECO:0007669"/>
    <property type="project" value="InterPro"/>
</dbReference>
<dbReference type="Pfam" id="PF00078">
    <property type="entry name" value="RVT_1"/>
    <property type="match status" value="1"/>
</dbReference>
<organism evidence="2 3">
    <name type="scientific">Vitis vinifera</name>
    <name type="common">Grape</name>
    <dbReference type="NCBI Taxonomy" id="29760"/>
    <lineage>
        <taxon>Eukaryota</taxon>
        <taxon>Viridiplantae</taxon>
        <taxon>Streptophyta</taxon>
        <taxon>Embryophyta</taxon>
        <taxon>Tracheophyta</taxon>
        <taxon>Spermatophyta</taxon>
        <taxon>Magnoliopsida</taxon>
        <taxon>eudicotyledons</taxon>
        <taxon>Gunneridae</taxon>
        <taxon>Pentapetalae</taxon>
        <taxon>rosids</taxon>
        <taxon>Vitales</taxon>
        <taxon>Vitaceae</taxon>
        <taxon>Viteae</taxon>
        <taxon>Vitis</taxon>
    </lineage>
</organism>
<dbReference type="CDD" id="cd01650">
    <property type="entry name" value="RT_nLTR_like"/>
    <property type="match status" value="1"/>
</dbReference>
<sequence>MQMINEVRNPISAVSERDLPLSGAFEPNLIPETSVSLVHPFCVHSSSSYPLESSHAFQRGSVSISPVVYDNHRGGASCSKVEGLTPRKMVKVQSVLESLRVRIVRDNGKGVEGENRNPLSADKILSWNTRGLGSRKKRRTVRRFLSTQNPDVVMLQETKREIWDRRLVSSIWKGKSLDWVALPACGASGGIVILWDSVKFNCSEKVLGSFSVTVKLNSDEEESFWLTSVYGPNKAVWREDFWLELQDLHGLTFPRWCVGGDFNVIRRISEKMGDSRLTVNMRRFDEFIRESGLLDPPLRNAAFTWSNMQVDPICKRLDRFLFSSEWDSFFSQNIQEALPRWTSDHSPICLETNPFMWGPTPFRFENMWLLHPEFKEKFRDWWQECTVEGWEGHKFMRKLKFIKSKLKEWNTRVFGDLRERKKHILTDLGRIDRIEQEGNLNLELVSERILRRKELEDLLLKEESGHWKKKQEVIKSLISERGETLNNIEVISEEIVNFFGNLYSKPEGDSWKIEGIDWAPISEESAIWLDRPFSEEEVRMAVFQLNKEKAPGPDGFTLAVYQECWDVIKEDLMRVFFEFHTKGVINQSTNATFIAMVPKKSQTFKISDYRPISLVTSLYKIIAKVLSGRLRKVLHETIFGSQGAFVEGRQILDAVLIANEVVDEKRRSGEEGVVFKIDFEKAYDHVEWGFLDHVLQRKGFSQKWRSWMRGCLSSSSFAILVNGNAKGWVKASRGLRQGDPLSPFLFTLVADVLSRLMIRAEETGITEGFLVGRDRTRVSLLQFADDTIFFSKASLDLLQNLKIILLVFGQVSGLKINLEKSTISGLPLGGNPKTIGFWDPVVERISRSYFLSLFKIPVSIASKIEKMQRDFLWSGAGEGKRDHLIRWEVVSRPREMGGLGFGKTSMRNSALLGKWLWRFPRERSGLWHKVIASIYGTHPNGWDANMVVRWSHRCPWKAIAQVFQEFSPFVRLVVGNGERIRFWEDLWWGNQTLCAQFAELYRVISVRNLTVSNVLGNSFPLSWNFNFRRNLTDSEIDLLQRLMSSFILCFFPLPHQTQERGLCLRQARFQ</sequence>
<comment type="caution">
    <text evidence="2">The sequence shown here is derived from an EMBL/GenBank/DDBJ whole genome shotgun (WGS) entry which is preliminary data.</text>
</comment>
<dbReference type="InterPro" id="IPR000477">
    <property type="entry name" value="RT_dom"/>
</dbReference>
<name>A0A438JFM2_VITVI</name>
<dbReference type="Gene3D" id="3.60.10.10">
    <property type="entry name" value="Endonuclease/exonuclease/phosphatase"/>
    <property type="match status" value="1"/>
</dbReference>
<dbReference type="Pfam" id="PF03372">
    <property type="entry name" value="Exo_endo_phos"/>
    <property type="match status" value="1"/>
</dbReference>
<dbReference type="PANTHER" id="PTHR46890:SF50">
    <property type="entry name" value="RNA-DIRECTED DNA POLYMERASE, EUKARYOTA, REVERSE TRANSCRIPTASE ZINC-BINDING DOMAIN PROTEIN-RELATED"/>
    <property type="match status" value="1"/>
</dbReference>
<evidence type="ECO:0000313" key="3">
    <source>
        <dbReference type="Proteomes" id="UP000288805"/>
    </source>
</evidence>
<dbReference type="AlphaFoldDB" id="A0A438JFM2"/>
<dbReference type="PROSITE" id="PS50878">
    <property type="entry name" value="RT_POL"/>
    <property type="match status" value="1"/>
</dbReference>